<keyword evidence="3" id="KW-1185">Reference proteome</keyword>
<gene>
    <name evidence="2" type="ORF">Y958_24140</name>
</gene>
<keyword evidence="1" id="KW-1133">Transmembrane helix</keyword>
<dbReference type="AlphaFoldDB" id="A0A248JZX4"/>
<sequence length="136" mass="14912">MDQTGLPVQQGRIQRSQQAIGIVFVVYILLSLLGHGNKAVASLNPAESFFLVISAGHFFSWRAIVGSECSSHKTVDQRVGKRCDCRLGDAEAFKLVAELFSVGVFFPSLLSTSDVGPDQTDWWITQLIADFVPQLL</sequence>
<evidence type="ECO:0000256" key="1">
    <source>
        <dbReference type="SAM" id="Phobius"/>
    </source>
</evidence>
<name>A0A248JZX4_9PROT</name>
<proteinExistence type="predicted"/>
<evidence type="ECO:0000313" key="3">
    <source>
        <dbReference type="Proteomes" id="UP000197153"/>
    </source>
</evidence>
<protein>
    <submittedName>
        <fullName evidence="2">Uncharacterized protein</fullName>
    </submittedName>
</protein>
<feature type="transmembrane region" description="Helical" evidence="1">
    <location>
        <begin position="19"/>
        <end position="36"/>
    </location>
</feature>
<dbReference type="KEGG" id="nao:Y958_24140"/>
<dbReference type="Proteomes" id="UP000197153">
    <property type="component" value="Chromosome 3"/>
</dbReference>
<dbReference type="EMBL" id="CP022112">
    <property type="protein sequence ID" value="ASG24031.1"/>
    <property type="molecule type" value="Genomic_DNA"/>
</dbReference>
<keyword evidence="1" id="KW-0812">Transmembrane</keyword>
<organism evidence="2 3">
    <name type="scientific">Nitrospirillum viridazoti CBAmc</name>
    <dbReference type="NCBI Taxonomy" id="1441467"/>
    <lineage>
        <taxon>Bacteria</taxon>
        <taxon>Pseudomonadati</taxon>
        <taxon>Pseudomonadota</taxon>
        <taxon>Alphaproteobacteria</taxon>
        <taxon>Rhodospirillales</taxon>
        <taxon>Azospirillaceae</taxon>
        <taxon>Nitrospirillum</taxon>
        <taxon>Nitrospirillum viridazoti</taxon>
    </lineage>
</organism>
<accession>A0A248JZX4</accession>
<keyword evidence="1" id="KW-0472">Membrane</keyword>
<evidence type="ECO:0000313" key="2">
    <source>
        <dbReference type="EMBL" id="ASG24031.1"/>
    </source>
</evidence>
<reference evidence="2 3" key="1">
    <citation type="submission" date="2017-06" db="EMBL/GenBank/DDBJ databases">
        <title>Complete genome sequence of Nitrospirillum amazonense strain CBAmC, an endophytic nitrogen-fixing and plant growth-promoting bacterium, isolated from sugarcane.</title>
        <authorList>
            <person name="Schwab S."/>
            <person name="dos Santos Teixeira K.R."/>
            <person name="Simoes Araujo J.L."/>
            <person name="Soares Vidal M."/>
            <person name="Borges de Freitas H.R."/>
            <person name="Rivello Crivelaro A.L."/>
            <person name="Bueno de Camargo Nunes A."/>
            <person name="dos Santos C.M."/>
            <person name="Palmeira da Silva Rosa D."/>
            <person name="da Silva Padilha D."/>
            <person name="da Silva E."/>
            <person name="Araujo Terra L."/>
            <person name="Soares Mendes V."/>
            <person name="Farinelli L."/>
            <person name="Magalhaes Cruz L."/>
            <person name="Baldani J.I."/>
        </authorList>
    </citation>
    <scope>NUCLEOTIDE SEQUENCE [LARGE SCALE GENOMIC DNA]</scope>
    <source>
        <strain evidence="2 3">CBAmC</strain>
    </source>
</reference>